<dbReference type="KEGG" id="cpor:BED41_06945"/>
<dbReference type="SUPFAM" id="SSF52540">
    <property type="entry name" value="P-loop containing nucleoside triphosphate hydrolases"/>
    <property type="match status" value="2"/>
</dbReference>
<dbReference type="Pfam" id="PF12344">
    <property type="entry name" value="UvrB"/>
    <property type="match status" value="1"/>
</dbReference>
<dbReference type="NCBIfam" id="TIGR00631">
    <property type="entry name" value="uvrb"/>
    <property type="match status" value="1"/>
</dbReference>
<dbReference type="GO" id="GO:0009381">
    <property type="term" value="F:excinuclease ABC activity"/>
    <property type="evidence" value="ECO:0007669"/>
    <property type="project" value="UniProtKB-UniRule"/>
</dbReference>
<dbReference type="NCBIfam" id="NF003673">
    <property type="entry name" value="PRK05298.1"/>
    <property type="match status" value="1"/>
</dbReference>
<evidence type="ECO:0000313" key="19">
    <source>
        <dbReference type="EMBL" id="ANZ44841.1"/>
    </source>
</evidence>
<dbReference type="InterPro" id="IPR041471">
    <property type="entry name" value="UvrB_inter"/>
</dbReference>
<dbReference type="GO" id="GO:0009380">
    <property type="term" value="C:excinuclease repair complex"/>
    <property type="evidence" value="ECO:0007669"/>
    <property type="project" value="InterPro"/>
</dbReference>
<dbReference type="InterPro" id="IPR004807">
    <property type="entry name" value="UvrB"/>
</dbReference>
<dbReference type="Pfam" id="PF00271">
    <property type="entry name" value="Helicase_C"/>
    <property type="match status" value="1"/>
</dbReference>
<keyword evidence="7 12" id="KW-0067">ATP-binding</keyword>
<comment type="subunit">
    <text evidence="10 12 13">Forms a heterotetramer with UvrA during the search for lesions. Interacts with UvrC in an incision complex.</text>
</comment>
<feature type="domain" description="Helicase ATP-binding" evidence="17">
    <location>
        <begin position="28"/>
        <end position="213"/>
    </location>
</feature>
<evidence type="ECO:0000256" key="4">
    <source>
        <dbReference type="ARBA" id="ARBA00022741"/>
    </source>
</evidence>
<dbReference type="SMART" id="SM00487">
    <property type="entry name" value="DEXDc"/>
    <property type="match status" value="1"/>
</dbReference>
<feature type="domain" description="Helicase C-terminal" evidence="18">
    <location>
        <begin position="431"/>
        <end position="597"/>
    </location>
</feature>
<dbReference type="CDD" id="cd18790">
    <property type="entry name" value="SF2_C_UvrB"/>
    <property type="match status" value="1"/>
</dbReference>
<dbReference type="InterPro" id="IPR027417">
    <property type="entry name" value="P-loop_NTPase"/>
</dbReference>
<gene>
    <name evidence="12" type="primary">uvrB</name>
    <name evidence="19" type="ORF">BED41_06945</name>
</gene>
<dbReference type="PROSITE" id="PS51194">
    <property type="entry name" value="HELICASE_CTER"/>
    <property type="match status" value="1"/>
</dbReference>
<evidence type="ECO:0000313" key="20">
    <source>
        <dbReference type="Proteomes" id="UP000093044"/>
    </source>
</evidence>
<dbReference type="Pfam" id="PF04851">
    <property type="entry name" value="ResIII"/>
    <property type="match status" value="1"/>
</dbReference>
<keyword evidence="3 12" id="KW-0963">Cytoplasm</keyword>
<comment type="function">
    <text evidence="12">The UvrABC repair system catalyzes the recognition and processing of DNA lesions. A damage recognition complex composed of 2 UvrA and 2 UvrB subunits scans DNA for abnormalities. Upon binding of the UvrA(2)B(2) complex to a putative damaged site, the DNA wraps around one UvrB monomer. DNA wrap is dependent on ATP binding by UvrB and probably causes local melting of the DNA helix, facilitating insertion of UvrB beta-hairpin between the DNA strands. Then UvrB probes one DNA strand for the presence of a lesion. If a lesion is found the UvrA subunits dissociate and the UvrB-DNA preincision complex is formed. This complex is subsequently bound by UvrC and the second UvrB is released. If no lesion is found, the DNA wraps around the other UvrB subunit that will check the other stand for damage.</text>
</comment>
<evidence type="ECO:0000259" key="18">
    <source>
        <dbReference type="PROSITE" id="PS51194"/>
    </source>
</evidence>
<evidence type="ECO:0000256" key="3">
    <source>
        <dbReference type="ARBA" id="ARBA00022490"/>
    </source>
</evidence>
<evidence type="ECO:0000256" key="1">
    <source>
        <dbReference type="ARBA" id="ARBA00004496"/>
    </source>
</evidence>
<evidence type="ECO:0000256" key="8">
    <source>
        <dbReference type="ARBA" id="ARBA00022881"/>
    </source>
</evidence>
<dbReference type="CDD" id="cd17916">
    <property type="entry name" value="DEXHc_UvrB"/>
    <property type="match status" value="1"/>
</dbReference>
<keyword evidence="5 12" id="KW-0227">DNA damage</keyword>
<dbReference type="EMBL" id="CP016757">
    <property type="protein sequence ID" value="ANZ44841.1"/>
    <property type="molecule type" value="Genomic_DNA"/>
</dbReference>
<reference evidence="19" key="1">
    <citation type="submission" date="2016-08" db="EMBL/GenBank/DDBJ databases">
        <title>Complete genome of Cloacibacillus porcorum.</title>
        <authorList>
            <person name="Looft T."/>
            <person name="Bayles D.O."/>
            <person name="Alt D.P."/>
        </authorList>
    </citation>
    <scope>NUCLEOTIDE SEQUENCE [LARGE SCALE GENOMIC DNA]</scope>
    <source>
        <strain evidence="19">CL-84</strain>
    </source>
</reference>
<dbReference type="InterPro" id="IPR006935">
    <property type="entry name" value="Helicase/UvrB_N"/>
</dbReference>
<feature type="coiled-coil region" evidence="14">
    <location>
        <begin position="619"/>
        <end position="646"/>
    </location>
</feature>
<evidence type="ECO:0000256" key="14">
    <source>
        <dbReference type="SAM" id="Coils"/>
    </source>
</evidence>
<proteinExistence type="inferred from homology"/>
<evidence type="ECO:0000256" key="6">
    <source>
        <dbReference type="ARBA" id="ARBA00022769"/>
    </source>
</evidence>
<dbReference type="GO" id="GO:0005524">
    <property type="term" value="F:ATP binding"/>
    <property type="evidence" value="ECO:0007669"/>
    <property type="project" value="UniProtKB-UniRule"/>
</dbReference>
<dbReference type="OrthoDB" id="9806651at2"/>
<keyword evidence="8 12" id="KW-0267">Excision nuclease</keyword>
<evidence type="ECO:0000256" key="5">
    <source>
        <dbReference type="ARBA" id="ARBA00022763"/>
    </source>
</evidence>
<keyword evidence="9 12" id="KW-0234">DNA repair</keyword>
<dbReference type="Gene3D" id="4.10.860.10">
    <property type="entry name" value="UVR domain"/>
    <property type="match status" value="1"/>
</dbReference>
<evidence type="ECO:0000256" key="2">
    <source>
        <dbReference type="ARBA" id="ARBA00008533"/>
    </source>
</evidence>
<comment type="domain">
    <text evidence="12">The beta-hairpin motif is involved in DNA binding.</text>
</comment>
<dbReference type="InterPro" id="IPR024759">
    <property type="entry name" value="UvrB_YAD/RRR_dom"/>
</dbReference>
<evidence type="ECO:0000259" key="17">
    <source>
        <dbReference type="PROSITE" id="PS51192"/>
    </source>
</evidence>
<keyword evidence="12 13" id="KW-0742">SOS response</keyword>
<dbReference type="GO" id="GO:0006289">
    <property type="term" value="P:nucleotide-excision repair"/>
    <property type="evidence" value="ECO:0007669"/>
    <property type="project" value="UniProtKB-UniRule"/>
</dbReference>
<comment type="subcellular location">
    <subcellularLocation>
        <location evidence="1 12 13">Cytoplasm</location>
    </subcellularLocation>
</comment>
<sequence>MTEDKFKLVAPFGLSGDQPQAVEKLVRGFRERDGMRQTLLGVTGSGKTFTMANVIAELNRPTLVMAHNKTLAAQLYSEFKEFFPENSVNYFVSYYDYYQPEAYILASDVYIEKDSSVNERIEKLRLATTKSLLERRDVIVVASVSCIYGLGKRKNYEDAIFRFAQGERWERRAFMLRLIENYYERNDVSLVPGTFRSRGETMEIFPAYSDTALRISFFDDEIERIDEIDPVSGKSLLRKEKVGIFPSQHYVTSTDAIQRAAGVIEQEMEECCARFTSEGKYLEAERLKMRTKYDLEMLLEVGYCSGIENYSRYLDGREEGDPPGTLLDFFPQDALFFIDESHMTLPQVRGMYNGDRARKEVLVQHGFRLPSCLDNRPLRWDEYEPALKNALFISATPGDYEFEHSDHVVEQLIRPTGIPDPEVEVHKATGQVDDLLAEIRPIVDRGERVLVSTLTKRSAEDLAEYMAELGIKVRYIHSELDTFERAELLRDLRLGVFAVLVGVNLLREGIDLPEVSLVAILDADREGYLRAHRSLIQMIGRAARNSAGKVILYADRITDSMDLAMKETARRRVAQSAFNEEHHIEPKTIIKSVKNLLPDELLDDNENSYAGMRAATPNEEAREQDIQELERRMWEAVEKLDFETAAQLRDDIQRLKGGNPIGTGNKNYRGKAAQPQKHKRRYPKK</sequence>
<dbReference type="GO" id="GO:0003677">
    <property type="term" value="F:DNA binding"/>
    <property type="evidence" value="ECO:0007669"/>
    <property type="project" value="UniProtKB-UniRule"/>
</dbReference>
<evidence type="ECO:0000259" key="16">
    <source>
        <dbReference type="PROSITE" id="PS50151"/>
    </source>
</evidence>
<evidence type="ECO:0000256" key="11">
    <source>
        <dbReference type="ARBA" id="ARBA00029504"/>
    </source>
</evidence>
<keyword evidence="4 12" id="KW-0547">Nucleotide-binding</keyword>
<evidence type="ECO:0000256" key="13">
    <source>
        <dbReference type="RuleBase" id="RU003587"/>
    </source>
</evidence>
<evidence type="ECO:0000256" key="9">
    <source>
        <dbReference type="ARBA" id="ARBA00023204"/>
    </source>
</evidence>
<dbReference type="InterPro" id="IPR036876">
    <property type="entry name" value="UVR_dom_sf"/>
</dbReference>
<dbReference type="PROSITE" id="PS50151">
    <property type="entry name" value="UVR"/>
    <property type="match status" value="1"/>
</dbReference>
<dbReference type="RefSeq" id="WP_066744355.1">
    <property type="nucleotide sequence ID" value="NZ_CP016757.1"/>
</dbReference>
<feature type="region of interest" description="Disordered" evidence="15">
    <location>
        <begin position="651"/>
        <end position="685"/>
    </location>
</feature>
<dbReference type="PANTHER" id="PTHR24029">
    <property type="entry name" value="UVRABC SYSTEM PROTEIN B"/>
    <property type="match status" value="1"/>
</dbReference>
<dbReference type="Proteomes" id="UP000093044">
    <property type="component" value="Chromosome"/>
</dbReference>
<dbReference type="GO" id="GO:0009432">
    <property type="term" value="P:SOS response"/>
    <property type="evidence" value="ECO:0007669"/>
    <property type="project" value="UniProtKB-UniRule"/>
</dbReference>
<organism evidence="19 20">
    <name type="scientific">Cloacibacillus porcorum</name>
    <dbReference type="NCBI Taxonomy" id="1197717"/>
    <lineage>
        <taxon>Bacteria</taxon>
        <taxon>Thermotogati</taxon>
        <taxon>Synergistota</taxon>
        <taxon>Synergistia</taxon>
        <taxon>Synergistales</taxon>
        <taxon>Synergistaceae</taxon>
        <taxon>Cloacibacillus</taxon>
    </lineage>
</organism>
<evidence type="ECO:0000256" key="12">
    <source>
        <dbReference type="HAMAP-Rule" id="MF_00204"/>
    </source>
</evidence>
<dbReference type="PANTHER" id="PTHR24029:SF0">
    <property type="entry name" value="UVRABC SYSTEM PROTEIN B"/>
    <property type="match status" value="1"/>
</dbReference>
<dbReference type="GeneID" id="83057585"/>
<keyword evidence="14" id="KW-0175">Coiled coil</keyword>
<dbReference type="Pfam" id="PF02151">
    <property type="entry name" value="UVR"/>
    <property type="match status" value="1"/>
</dbReference>
<dbReference type="SUPFAM" id="SSF46600">
    <property type="entry name" value="C-terminal UvrC-binding domain of UvrB"/>
    <property type="match status" value="1"/>
</dbReference>
<dbReference type="Gene3D" id="3.40.50.300">
    <property type="entry name" value="P-loop containing nucleotide triphosphate hydrolases"/>
    <property type="match status" value="3"/>
</dbReference>
<keyword evidence="20" id="KW-1185">Reference proteome</keyword>
<dbReference type="InterPro" id="IPR014001">
    <property type="entry name" value="Helicase_ATP-bd"/>
</dbReference>
<dbReference type="InterPro" id="IPR001650">
    <property type="entry name" value="Helicase_C-like"/>
</dbReference>
<dbReference type="GO" id="GO:0016887">
    <property type="term" value="F:ATP hydrolysis activity"/>
    <property type="evidence" value="ECO:0007669"/>
    <property type="project" value="InterPro"/>
</dbReference>
<feature type="compositionally biased region" description="Basic residues" evidence="15">
    <location>
        <begin position="676"/>
        <end position="685"/>
    </location>
</feature>
<dbReference type="InterPro" id="IPR001943">
    <property type="entry name" value="UVR_dom"/>
</dbReference>
<accession>A0A1B2I4D4</accession>
<feature type="domain" description="UVR" evidence="16">
    <location>
        <begin position="623"/>
        <end position="658"/>
    </location>
</feature>
<comment type="similarity">
    <text evidence="2 12 13">Belongs to the UvrB family.</text>
</comment>
<dbReference type="SMART" id="SM00490">
    <property type="entry name" value="HELICc"/>
    <property type="match status" value="1"/>
</dbReference>
<dbReference type="HAMAP" id="MF_00204">
    <property type="entry name" value="UvrB"/>
    <property type="match status" value="1"/>
</dbReference>
<protein>
    <recommendedName>
        <fullName evidence="11 12">UvrABC system protein B</fullName>
        <shortName evidence="12">Protein UvrB</shortName>
    </recommendedName>
    <alternativeName>
        <fullName evidence="12">Excinuclease ABC subunit B</fullName>
    </alternativeName>
</protein>
<name>A0A1B2I4D4_9BACT</name>
<dbReference type="PROSITE" id="PS51192">
    <property type="entry name" value="HELICASE_ATP_BIND_1"/>
    <property type="match status" value="1"/>
</dbReference>
<evidence type="ECO:0000256" key="7">
    <source>
        <dbReference type="ARBA" id="ARBA00022840"/>
    </source>
</evidence>
<evidence type="ECO:0000256" key="15">
    <source>
        <dbReference type="SAM" id="MobiDB-lite"/>
    </source>
</evidence>
<dbReference type="STRING" id="1197717.BED41_06945"/>
<dbReference type="AlphaFoldDB" id="A0A1B2I4D4"/>
<keyword evidence="6 12" id="KW-0228">DNA excision</keyword>
<dbReference type="GO" id="GO:0005737">
    <property type="term" value="C:cytoplasm"/>
    <property type="evidence" value="ECO:0007669"/>
    <property type="project" value="UniProtKB-SubCell"/>
</dbReference>
<feature type="binding site" evidence="12">
    <location>
        <begin position="41"/>
        <end position="48"/>
    </location>
    <ligand>
        <name>ATP</name>
        <dbReference type="ChEBI" id="CHEBI:30616"/>
    </ligand>
</feature>
<evidence type="ECO:0000256" key="10">
    <source>
        <dbReference type="ARBA" id="ARBA00026033"/>
    </source>
</evidence>
<dbReference type="Pfam" id="PF17757">
    <property type="entry name" value="UvrB_inter"/>
    <property type="match status" value="1"/>
</dbReference>
<feature type="short sequence motif" description="Beta-hairpin" evidence="12">
    <location>
        <begin position="94"/>
        <end position="117"/>
    </location>
</feature>